<dbReference type="Gene3D" id="3.50.7.10">
    <property type="entry name" value="GroEL"/>
    <property type="match status" value="2"/>
</dbReference>
<organism evidence="3 4">
    <name type="scientific">Capsicum baccatum</name>
    <name type="common">Peruvian pepper</name>
    <dbReference type="NCBI Taxonomy" id="33114"/>
    <lineage>
        <taxon>Eukaryota</taxon>
        <taxon>Viridiplantae</taxon>
        <taxon>Streptophyta</taxon>
        <taxon>Embryophyta</taxon>
        <taxon>Tracheophyta</taxon>
        <taxon>Spermatophyta</taxon>
        <taxon>Magnoliopsida</taxon>
        <taxon>eudicotyledons</taxon>
        <taxon>Gunneridae</taxon>
        <taxon>Pentapetalae</taxon>
        <taxon>asterids</taxon>
        <taxon>lamiids</taxon>
        <taxon>Solanales</taxon>
        <taxon>Solanaceae</taxon>
        <taxon>Solanoideae</taxon>
        <taxon>Capsiceae</taxon>
        <taxon>Capsicum</taxon>
    </lineage>
</organism>
<name>A0A2G2WSC0_CAPBA</name>
<comment type="caution">
    <text evidence="3">The sequence shown here is derived from an EMBL/GenBank/DDBJ whole genome shotgun (WGS) entry which is preliminary data.</text>
</comment>
<dbReference type="InterPro" id="IPR027409">
    <property type="entry name" value="GroEL-like_apical_dom_sf"/>
</dbReference>
<dbReference type="InterPro" id="IPR001844">
    <property type="entry name" value="Cpn60/GroEL"/>
</dbReference>
<dbReference type="GO" id="GO:0042026">
    <property type="term" value="P:protein refolding"/>
    <property type="evidence" value="ECO:0007669"/>
    <property type="project" value="InterPro"/>
</dbReference>
<protein>
    <submittedName>
        <fullName evidence="3">Uncharacterized protein</fullName>
    </submittedName>
</protein>
<keyword evidence="4" id="KW-1185">Reference proteome</keyword>
<dbReference type="GO" id="GO:0140662">
    <property type="term" value="F:ATP-dependent protein folding chaperone"/>
    <property type="evidence" value="ECO:0007669"/>
    <property type="project" value="InterPro"/>
</dbReference>
<sequence length="168" mass="18877">MGSDWCWKSHDYCSDNHAIVVPNKGYLGRPPVELEDPLILIHEKKISSINALVRALELALKVVTEKLGLSIENMEFEMLGTCKKVVLLCHLDIVTISKNDTAILDGAGQKKSIEERCEQIKSTIESSTSDYDKKKLQEILDKISGVLLKCMFKGSFRTFCKLMSTLEL</sequence>
<dbReference type="SUPFAM" id="SSF52029">
    <property type="entry name" value="GroEL apical domain-like"/>
    <property type="match status" value="1"/>
</dbReference>
<comment type="similarity">
    <text evidence="1">Belongs to the chaperonin (HSP60) family.</text>
</comment>
<evidence type="ECO:0000256" key="1">
    <source>
        <dbReference type="ARBA" id="ARBA00006607"/>
    </source>
</evidence>
<evidence type="ECO:0000313" key="3">
    <source>
        <dbReference type="EMBL" id="PHT48134.1"/>
    </source>
</evidence>
<dbReference type="PANTHER" id="PTHR45633">
    <property type="entry name" value="60 KDA HEAT SHOCK PROTEIN, MITOCHONDRIAL"/>
    <property type="match status" value="1"/>
</dbReference>
<evidence type="ECO:0000313" key="4">
    <source>
        <dbReference type="Proteomes" id="UP000224567"/>
    </source>
</evidence>
<dbReference type="STRING" id="33114.A0A2G2WSC0"/>
<evidence type="ECO:0000256" key="2">
    <source>
        <dbReference type="ARBA" id="ARBA00023186"/>
    </source>
</evidence>
<reference evidence="4" key="2">
    <citation type="journal article" date="2017" name="J. Anim. Genet.">
        <title>Multiple reference genome sequences of hot pepper reveal the massive evolution of plant disease resistance genes by retroduplication.</title>
        <authorList>
            <person name="Kim S."/>
            <person name="Park J."/>
            <person name="Yeom S.-I."/>
            <person name="Kim Y.-M."/>
            <person name="Seo E."/>
            <person name="Kim K.-T."/>
            <person name="Kim M.-S."/>
            <person name="Lee J.M."/>
            <person name="Cheong K."/>
            <person name="Shin H.-S."/>
            <person name="Kim S.-B."/>
            <person name="Han K."/>
            <person name="Lee J."/>
            <person name="Park M."/>
            <person name="Lee H.-A."/>
            <person name="Lee H.-Y."/>
            <person name="Lee Y."/>
            <person name="Oh S."/>
            <person name="Lee J.H."/>
            <person name="Choi E."/>
            <person name="Choi E."/>
            <person name="Lee S.E."/>
            <person name="Jeon J."/>
            <person name="Kim H."/>
            <person name="Choi G."/>
            <person name="Song H."/>
            <person name="Lee J."/>
            <person name="Lee S.-C."/>
            <person name="Kwon J.-K."/>
            <person name="Lee H.-Y."/>
            <person name="Koo N."/>
            <person name="Hong Y."/>
            <person name="Kim R.W."/>
            <person name="Kang W.-H."/>
            <person name="Huh J.H."/>
            <person name="Kang B.-C."/>
            <person name="Yang T.-J."/>
            <person name="Lee Y.-H."/>
            <person name="Bennetzen J.L."/>
            <person name="Choi D."/>
        </authorList>
    </citation>
    <scope>NUCLEOTIDE SEQUENCE [LARGE SCALE GENOMIC DNA]</scope>
    <source>
        <strain evidence="4">cv. PBC81</strain>
    </source>
</reference>
<dbReference type="EMBL" id="MLFT02000005">
    <property type="protein sequence ID" value="PHT48134.1"/>
    <property type="molecule type" value="Genomic_DNA"/>
</dbReference>
<proteinExistence type="inferred from homology"/>
<keyword evidence="2" id="KW-0143">Chaperone</keyword>
<accession>A0A2G2WSC0</accession>
<reference evidence="3 4" key="1">
    <citation type="journal article" date="2017" name="Genome Biol.">
        <title>New reference genome sequences of hot pepper reveal the massive evolution of plant disease-resistance genes by retroduplication.</title>
        <authorList>
            <person name="Kim S."/>
            <person name="Park J."/>
            <person name="Yeom S.I."/>
            <person name="Kim Y.M."/>
            <person name="Seo E."/>
            <person name="Kim K.T."/>
            <person name="Kim M.S."/>
            <person name="Lee J.M."/>
            <person name="Cheong K."/>
            <person name="Shin H.S."/>
            <person name="Kim S.B."/>
            <person name="Han K."/>
            <person name="Lee J."/>
            <person name="Park M."/>
            <person name="Lee H.A."/>
            <person name="Lee H.Y."/>
            <person name="Lee Y."/>
            <person name="Oh S."/>
            <person name="Lee J.H."/>
            <person name="Choi E."/>
            <person name="Choi E."/>
            <person name="Lee S.E."/>
            <person name="Jeon J."/>
            <person name="Kim H."/>
            <person name="Choi G."/>
            <person name="Song H."/>
            <person name="Lee J."/>
            <person name="Lee S.C."/>
            <person name="Kwon J.K."/>
            <person name="Lee H.Y."/>
            <person name="Koo N."/>
            <person name="Hong Y."/>
            <person name="Kim R.W."/>
            <person name="Kang W.H."/>
            <person name="Huh J.H."/>
            <person name="Kang B.C."/>
            <person name="Yang T.J."/>
            <person name="Lee Y.H."/>
            <person name="Bennetzen J.L."/>
            <person name="Choi D."/>
        </authorList>
    </citation>
    <scope>NUCLEOTIDE SEQUENCE [LARGE SCALE GENOMIC DNA]</scope>
    <source>
        <strain evidence="4">cv. PBC81</strain>
    </source>
</reference>
<dbReference type="AlphaFoldDB" id="A0A2G2WSC0"/>
<dbReference type="OrthoDB" id="1735925at2759"/>
<gene>
    <name evidence="3" type="ORF">CQW23_12342</name>
</gene>
<dbReference type="Proteomes" id="UP000224567">
    <property type="component" value="Unassembled WGS sequence"/>
</dbReference>